<dbReference type="Pfam" id="PF00024">
    <property type="entry name" value="PAN_1"/>
    <property type="match status" value="1"/>
</dbReference>
<dbReference type="GO" id="GO:0004062">
    <property type="term" value="F:aryl sulfotransferase activity"/>
    <property type="evidence" value="ECO:0007669"/>
    <property type="project" value="InterPro"/>
</dbReference>
<sequence>MDCLPLLCTFAVCSAVISQSLDRKRFVVEGAVRPYGDGQYEYMHPRPGALHVSELTSIAVREGDTVIPDNLDSLFNVTGEKSRQVKGRTVLARDNKTVVFYADQPFALEENVSVKFGPGLRVRRSERRKKEHEAGCYEWSFWIRTEYGSASVQTILPFDYLDEKNEQEAIELGSIPMNRYRTLPTWAAKWRPSPEGEKAALDPKNKENKAIRDGELYYFGVGGNYGEHIGQSVITTREGDLVWWVKASAGAGMLGATQNGRLALWDQRPNDGAMAVYEVNSTYQVVDRHQMGHGYPLDYHNAFFDEEGNTILTGKTKVNGVLHNVVHVLDASTNVLLEWRSIDDFIDDADPILPGEADNGDVYHINNAERTPDGNLIISLRTCNLVLLISGKTGRILWRMGGRTSDFTFIGEDMDPPFFGQHDAHQLFNGNIIMYDNGRHVKHGSPRPSRVLELQLDLDQMTATKVWSFSHPSGLKSKCCGGLQMIDNGRGQPATMLIGWGYTGPFFTEVTYEDNPRIVREFEGLRGHRPLLHPWEGSSTEAPRLLLCSDANGEASTRNGSIDQLQDWTLHFSFNGVTGINKWRLYVGTDRDVPLDKPLIERDKTAFEEIITLQELVDAMAAENFTVTPNSDTSSADLYVRVVPVKGDDELLRASKTLEVPMILSSYDEPGYAGVLSPPATAVPCSCYQPDIGRREHMDRPKSGAGSAVVDMAAVNECAELCMTSDTCETFFFFEDTGECELDETRDKKRGGLHSLKGVISGRRNCLEDMR</sequence>
<dbReference type="InterPro" id="IPR003609">
    <property type="entry name" value="Pan_app"/>
</dbReference>
<proteinExistence type="predicted"/>
<dbReference type="PANTHER" id="PTHR35340">
    <property type="entry name" value="PQQ ENZYME REPEAT PROTEIN-RELATED"/>
    <property type="match status" value="1"/>
</dbReference>
<feature type="signal peptide" evidence="1">
    <location>
        <begin position="1"/>
        <end position="18"/>
    </location>
</feature>
<dbReference type="InterPro" id="IPR011047">
    <property type="entry name" value="Quinoprotein_ADH-like_sf"/>
</dbReference>
<keyword evidence="1" id="KW-0732">Signal</keyword>
<evidence type="ECO:0000313" key="3">
    <source>
        <dbReference type="EMBL" id="CAD9069901.1"/>
    </source>
</evidence>
<reference evidence="3" key="1">
    <citation type="submission" date="2021-01" db="EMBL/GenBank/DDBJ databases">
        <authorList>
            <person name="Corre E."/>
            <person name="Pelletier E."/>
            <person name="Niang G."/>
            <person name="Scheremetjew M."/>
            <person name="Finn R."/>
            <person name="Kale V."/>
            <person name="Holt S."/>
            <person name="Cochrane G."/>
            <person name="Meng A."/>
            <person name="Brown T."/>
            <person name="Cohen L."/>
        </authorList>
    </citation>
    <scope>NUCLEOTIDE SEQUENCE</scope>
    <source>
        <strain evidence="3">CCMP3346</strain>
    </source>
</reference>
<dbReference type="InterPro" id="IPR053143">
    <property type="entry name" value="Arylsulfate_ST"/>
</dbReference>
<feature type="chain" id="PRO_5030839614" description="Apple domain-containing protein" evidence="1">
    <location>
        <begin position="19"/>
        <end position="771"/>
    </location>
</feature>
<dbReference type="EMBL" id="HBGB01042438">
    <property type="protein sequence ID" value="CAD9069901.1"/>
    <property type="molecule type" value="Transcribed_RNA"/>
</dbReference>
<gene>
    <name evidence="3" type="ORF">VBRA1451_LOCUS24983</name>
</gene>
<feature type="domain" description="Apple" evidence="2">
    <location>
        <begin position="687"/>
        <end position="766"/>
    </location>
</feature>
<organism evidence="3">
    <name type="scientific">Vitrella brassicaformis</name>
    <dbReference type="NCBI Taxonomy" id="1169539"/>
    <lineage>
        <taxon>Eukaryota</taxon>
        <taxon>Sar</taxon>
        <taxon>Alveolata</taxon>
        <taxon>Colpodellida</taxon>
        <taxon>Vitrellaceae</taxon>
        <taxon>Vitrella</taxon>
    </lineage>
</organism>
<dbReference type="SUPFAM" id="SSF57414">
    <property type="entry name" value="Hairpin loop containing domain-like"/>
    <property type="match status" value="1"/>
</dbReference>
<evidence type="ECO:0000256" key="1">
    <source>
        <dbReference type="SAM" id="SignalP"/>
    </source>
</evidence>
<evidence type="ECO:0000259" key="2">
    <source>
        <dbReference type="PROSITE" id="PS50948"/>
    </source>
</evidence>
<dbReference type="InterPro" id="IPR010262">
    <property type="entry name" value="Arylsulfotransferase_bact"/>
</dbReference>
<dbReference type="Gene3D" id="3.50.4.10">
    <property type="entry name" value="Hepatocyte Growth Factor"/>
    <property type="match status" value="1"/>
</dbReference>
<dbReference type="PROSITE" id="PS50948">
    <property type="entry name" value="PAN"/>
    <property type="match status" value="1"/>
</dbReference>
<name>A0A7S1KCM0_9ALVE</name>
<dbReference type="AlphaFoldDB" id="A0A7S1KCM0"/>
<dbReference type="PANTHER" id="PTHR35340:SF5">
    <property type="entry name" value="ASST-DOMAIN-CONTAINING PROTEIN"/>
    <property type="match status" value="1"/>
</dbReference>
<protein>
    <recommendedName>
        <fullName evidence="2">Apple domain-containing protein</fullName>
    </recommendedName>
</protein>
<accession>A0A7S1KCM0</accession>
<dbReference type="SUPFAM" id="SSF50998">
    <property type="entry name" value="Quinoprotein alcohol dehydrogenase-like"/>
    <property type="match status" value="1"/>
</dbReference>
<dbReference type="Pfam" id="PF05935">
    <property type="entry name" value="Arylsulfotrans"/>
    <property type="match status" value="1"/>
</dbReference>